<dbReference type="Gene3D" id="3.90.1340.10">
    <property type="entry name" value="Phage tail collar domain"/>
    <property type="match status" value="1"/>
</dbReference>
<dbReference type="InterPro" id="IPR037053">
    <property type="entry name" value="Phage_tail_collar_dom_sf"/>
</dbReference>
<dbReference type="SUPFAM" id="SSF88874">
    <property type="entry name" value="Receptor-binding domain of short tail fibre protein gp12"/>
    <property type="match status" value="1"/>
</dbReference>
<accession>A0A5C8LRT2</accession>
<evidence type="ECO:0000313" key="2">
    <source>
        <dbReference type="EMBL" id="TXK77900.1"/>
    </source>
</evidence>
<dbReference type="Proteomes" id="UP000321814">
    <property type="component" value="Unassembled WGS sequence"/>
</dbReference>
<keyword evidence="3" id="KW-1185">Reference proteome</keyword>
<dbReference type="AlphaFoldDB" id="A0A5C8LRT2"/>
<name>A0A5C8LRT2_9GAMM</name>
<comment type="caution">
    <text evidence="2">The sequence shown here is derived from an EMBL/GenBank/DDBJ whole genome shotgun (WGS) entry which is preliminary data.</text>
</comment>
<dbReference type="Pfam" id="PF07484">
    <property type="entry name" value="Collar"/>
    <property type="match status" value="1"/>
</dbReference>
<sequence>MSEPFVGEIRQFPYSFAPHNFAYCAGQLMPIQQNTALFSLLGVNYGGNGTSNFGLPNLQGRAMMHQGNGPGLTPRAIGESDGAATVSLIQAEIPAHNHLMTVKIGAPVNIAVTGTGGYLTVSEQSDGTTRQNAYSNLTNQLVPLAPTMLSLSGSSAAHENRQPFLVIPFCIALFGMFPSRN</sequence>
<organism evidence="2 3">
    <name type="scientific">Rheinheimera tangshanensis</name>
    <dbReference type="NCBI Taxonomy" id="400153"/>
    <lineage>
        <taxon>Bacteria</taxon>
        <taxon>Pseudomonadati</taxon>
        <taxon>Pseudomonadota</taxon>
        <taxon>Gammaproteobacteria</taxon>
        <taxon>Chromatiales</taxon>
        <taxon>Chromatiaceae</taxon>
        <taxon>Rheinheimera</taxon>
    </lineage>
</organism>
<gene>
    <name evidence="2" type="ORF">FU839_17525</name>
</gene>
<evidence type="ECO:0000313" key="3">
    <source>
        <dbReference type="Proteomes" id="UP000321814"/>
    </source>
</evidence>
<reference evidence="2 3" key="1">
    <citation type="submission" date="2019-08" db="EMBL/GenBank/DDBJ databases">
        <title>Draft genome analysis of Rheinheimera tangshanensis isolated from the roots of fresh rice plants (Oryza sativa).</title>
        <authorList>
            <person name="Yu Q."/>
            <person name="Qi Y."/>
            <person name="Zhang H."/>
            <person name="Pu J."/>
        </authorList>
    </citation>
    <scope>NUCLEOTIDE SEQUENCE [LARGE SCALE GENOMIC DNA]</scope>
    <source>
        <strain evidence="2 3">JA3-B52</strain>
    </source>
</reference>
<dbReference type="EMBL" id="VRLR01000016">
    <property type="protein sequence ID" value="TXK77900.1"/>
    <property type="molecule type" value="Genomic_DNA"/>
</dbReference>
<protein>
    <submittedName>
        <fullName evidence="2">Phage tail protein</fullName>
    </submittedName>
</protein>
<dbReference type="InterPro" id="IPR011083">
    <property type="entry name" value="Phage_tail_collar_dom"/>
</dbReference>
<dbReference type="RefSeq" id="WP_147905410.1">
    <property type="nucleotide sequence ID" value="NZ_BAAAGC010000002.1"/>
</dbReference>
<feature type="domain" description="Phage tail collar" evidence="1">
    <location>
        <begin position="7"/>
        <end position="62"/>
    </location>
</feature>
<evidence type="ECO:0000259" key="1">
    <source>
        <dbReference type="Pfam" id="PF07484"/>
    </source>
</evidence>
<proteinExistence type="predicted"/>
<dbReference type="OrthoDB" id="9810174at2"/>